<feature type="compositionally biased region" description="Basic residues" evidence="1">
    <location>
        <begin position="48"/>
        <end position="73"/>
    </location>
</feature>
<comment type="caution">
    <text evidence="2">The sequence shown here is derived from an EMBL/GenBank/DDBJ whole genome shotgun (WGS) entry which is preliminary data.</text>
</comment>
<reference evidence="2" key="1">
    <citation type="submission" date="2021-02" db="EMBL/GenBank/DDBJ databases">
        <authorList>
            <person name="Nowell W R."/>
        </authorList>
    </citation>
    <scope>NUCLEOTIDE SEQUENCE</scope>
</reference>
<feature type="region of interest" description="Disordered" evidence="1">
    <location>
        <begin position="1"/>
        <end position="74"/>
    </location>
</feature>
<accession>A0A8S3DJB5</accession>
<feature type="compositionally biased region" description="Basic and acidic residues" evidence="1">
    <location>
        <begin position="1"/>
        <end position="11"/>
    </location>
</feature>
<organism evidence="2 3">
    <name type="scientific">Rotaria magnacalcarata</name>
    <dbReference type="NCBI Taxonomy" id="392030"/>
    <lineage>
        <taxon>Eukaryota</taxon>
        <taxon>Metazoa</taxon>
        <taxon>Spiralia</taxon>
        <taxon>Gnathifera</taxon>
        <taxon>Rotifera</taxon>
        <taxon>Eurotatoria</taxon>
        <taxon>Bdelloidea</taxon>
        <taxon>Philodinida</taxon>
        <taxon>Philodinidae</taxon>
        <taxon>Rotaria</taxon>
    </lineage>
</organism>
<feature type="non-terminal residue" evidence="2">
    <location>
        <position position="1"/>
    </location>
</feature>
<sequence>MPSNPDDRENKNGQTNGTQSFIVSVQPTSSTESGVENSQSSKQSCKHEAKKKKNKCRGNRKLQRYKAKLRKRGFNNEAITALINNYNQVNQDQNVVHESTISSISTELLVPIDNQRTNNQPETSDKGNIQENVRTTKRKRVTKSNNITESLSQISISNIVRKR</sequence>
<dbReference type="EMBL" id="CAJOBI010211025">
    <property type="protein sequence ID" value="CAF5018014.1"/>
    <property type="molecule type" value="Genomic_DNA"/>
</dbReference>
<feature type="compositionally biased region" description="Polar residues" evidence="1">
    <location>
        <begin position="116"/>
        <end position="133"/>
    </location>
</feature>
<name>A0A8S3DJB5_9BILA</name>
<evidence type="ECO:0000256" key="1">
    <source>
        <dbReference type="SAM" id="MobiDB-lite"/>
    </source>
</evidence>
<feature type="compositionally biased region" description="Polar residues" evidence="1">
    <location>
        <begin position="12"/>
        <end position="43"/>
    </location>
</feature>
<protein>
    <submittedName>
        <fullName evidence="2">Uncharacterized protein</fullName>
    </submittedName>
</protein>
<dbReference type="Proteomes" id="UP000676336">
    <property type="component" value="Unassembled WGS sequence"/>
</dbReference>
<evidence type="ECO:0000313" key="3">
    <source>
        <dbReference type="Proteomes" id="UP000676336"/>
    </source>
</evidence>
<feature type="region of interest" description="Disordered" evidence="1">
    <location>
        <begin position="116"/>
        <end position="144"/>
    </location>
</feature>
<gene>
    <name evidence="2" type="ORF">SMN809_LOCUS57513</name>
</gene>
<dbReference type="AlphaFoldDB" id="A0A8S3DJB5"/>
<evidence type="ECO:0000313" key="2">
    <source>
        <dbReference type="EMBL" id="CAF5018014.1"/>
    </source>
</evidence>
<proteinExistence type="predicted"/>